<reference evidence="14" key="3">
    <citation type="submission" date="2025-05" db="UniProtKB">
        <authorList>
            <consortium name="RefSeq"/>
        </authorList>
    </citation>
    <scope>IDENTIFICATION</scope>
</reference>
<proteinExistence type="evidence at transcript level"/>
<dbReference type="Gene3D" id="3.10.150.10">
    <property type="entry name" value="DNA Polymerase III, subunit A, domain 2"/>
    <property type="match status" value="2"/>
</dbReference>
<dbReference type="InterPro" id="IPR022648">
    <property type="entry name" value="Pr_cel_nuc_antig_N"/>
</dbReference>
<dbReference type="GO" id="GO:0003677">
    <property type="term" value="F:DNA binding"/>
    <property type="evidence" value="ECO:0007669"/>
    <property type="project" value="UniProtKB-KW"/>
</dbReference>
<dbReference type="InterPro" id="IPR000730">
    <property type="entry name" value="Pr_cel_nuc_antig"/>
</dbReference>
<gene>
    <name evidence="11" type="primary">PCNA</name>
    <name evidence="14" type="synonym">LOC100204143</name>
</gene>
<keyword evidence="4 7" id="KW-0238">DNA-binding</keyword>
<keyword evidence="5 6" id="KW-0539">Nucleus</keyword>
<evidence type="ECO:0000256" key="8">
    <source>
        <dbReference type="SAM" id="MobiDB-lite"/>
    </source>
</evidence>
<accession>T2MHJ2</accession>
<dbReference type="OMA" id="EMKLINM"/>
<dbReference type="KEGG" id="hmg:100204143"/>
<dbReference type="RefSeq" id="XP_065657293.1">
    <property type="nucleotide sequence ID" value="XM_065801221.1"/>
</dbReference>
<dbReference type="PRINTS" id="PR00339">
    <property type="entry name" value="PCNACYCLIN"/>
</dbReference>
<comment type="similarity">
    <text evidence="2 7">Belongs to the PCNA family.</text>
</comment>
<dbReference type="GO" id="GO:0006272">
    <property type="term" value="P:leading strand elongation"/>
    <property type="evidence" value="ECO:0007669"/>
    <property type="project" value="TreeGrafter"/>
</dbReference>
<dbReference type="AlphaFoldDB" id="T2MHJ2"/>
<dbReference type="EMBL" id="HAAD01005160">
    <property type="protein sequence ID" value="CDG71392.1"/>
    <property type="molecule type" value="mRNA"/>
</dbReference>
<dbReference type="RefSeq" id="XP_002164838.1">
    <property type="nucleotide sequence ID" value="XM_002164802.2"/>
</dbReference>
<dbReference type="PANTHER" id="PTHR11352:SF0">
    <property type="entry name" value="PROLIFERATING CELL NUCLEAR ANTIGEN"/>
    <property type="match status" value="1"/>
</dbReference>
<comment type="subcellular location">
    <subcellularLocation>
        <location evidence="1 6">Nucleus</location>
    </subcellularLocation>
</comment>
<evidence type="ECO:0000256" key="6">
    <source>
        <dbReference type="RuleBase" id="RU000641"/>
    </source>
</evidence>
<dbReference type="Pfam" id="PF00705">
    <property type="entry name" value="PCNA_N"/>
    <property type="match status" value="1"/>
</dbReference>
<dbReference type="SUPFAM" id="SSF55979">
    <property type="entry name" value="DNA clamp"/>
    <property type="match status" value="2"/>
</dbReference>
<sequence length="278" mass="30929">MFEAKLTDGAPLKKLIESMKDLFAEVNFVCSASGISCQAMDTSHVCLSSVLLRADAFDPYRCDRNITLGLNCVTMSKILKCAGNDESITLRAENNADSVVFIFEKPNQERVSKFEMKLMDIDSEHLGIPDQDYDAIIKMPSHELSRICRDLSQFGDTVTIACTKDGVRFSCSGELGNGSITLRQSSSVDSKEDEEVSIELNEAVTQTYAMRFLIMFTKAASLSKTVALSICHDVPLVTEYKIGDCGHIRFFLAPKIDDEEQDNMEENQVQQANDNEED</sequence>
<dbReference type="PANTHER" id="PTHR11352">
    <property type="entry name" value="PROLIFERATING CELL NUCLEAR ANTIGEN"/>
    <property type="match status" value="1"/>
</dbReference>
<keyword evidence="13" id="KW-1185">Reference proteome</keyword>
<dbReference type="Proteomes" id="UP001652625">
    <property type="component" value="Chromosome 07"/>
</dbReference>
<evidence type="ECO:0000256" key="1">
    <source>
        <dbReference type="ARBA" id="ARBA00004123"/>
    </source>
</evidence>
<reference evidence="12" key="2">
    <citation type="submission" date="2018-11" db="EMBL/GenBank/DDBJ databases">
        <title>Molecular cloning and expression analysis of proliferating cell nuclear antigen in Hydra vulgaris.</title>
        <authorList>
            <person name="Pan H.C."/>
        </authorList>
    </citation>
    <scope>NUCLEOTIDE SEQUENCE</scope>
</reference>
<organism evidence="11">
    <name type="scientific">Hydra vulgaris</name>
    <name type="common">Hydra</name>
    <name type="synonym">Hydra attenuata</name>
    <dbReference type="NCBI Taxonomy" id="6087"/>
    <lineage>
        <taxon>Eukaryota</taxon>
        <taxon>Metazoa</taxon>
        <taxon>Cnidaria</taxon>
        <taxon>Hydrozoa</taxon>
        <taxon>Hydroidolina</taxon>
        <taxon>Anthoathecata</taxon>
        <taxon>Aplanulata</taxon>
        <taxon>Hydridae</taxon>
        <taxon>Hydra</taxon>
    </lineage>
</organism>
<comment type="function">
    <text evidence="6">This protein is an auxiliary protein of DNA polymerase delta and is involved in the control of eukaryotic DNA replication by increasing the polymerase's processivity during elongation of the leading strand.</text>
</comment>
<evidence type="ECO:0000313" key="14">
    <source>
        <dbReference type="RefSeq" id="XP_065657293.1"/>
    </source>
</evidence>
<dbReference type="NCBIfam" id="TIGR00590">
    <property type="entry name" value="pcna"/>
    <property type="match status" value="1"/>
</dbReference>
<evidence type="ECO:0000313" key="11">
    <source>
        <dbReference type="EMBL" id="CDG71392.1"/>
    </source>
</evidence>
<dbReference type="OrthoDB" id="534348at2759"/>
<evidence type="ECO:0000313" key="13">
    <source>
        <dbReference type="Proteomes" id="UP001652625"/>
    </source>
</evidence>
<feature type="region of interest" description="Disordered" evidence="8">
    <location>
        <begin position="259"/>
        <end position="278"/>
    </location>
</feature>
<evidence type="ECO:0000256" key="4">
    <source>
        <dbReference type="ARBA" id="ARBA00023125"/>
    </source>
</evidence>
<dbReference type="InterPro" id="IPR046938">
    <property type="entry name" value="DNA_clamp_sf"/>
</dbReference>
<protein>
    <recommendedName>
        <fullName evidence="6">DNA sliding clamp PCNA</fullName>
    </recommendedName>
</protein>
<dbReference type="FunFam" id="3.10.150.10:FF:000006">
    <property type="entry name" value="Proliferating cell nuclear antigen"/>
    <property type="match status" value="1"/>
</dbReference>
<evidence type="ECO:0000256" key="2">
    <source>
        <dbReference type="ARBA" id="ARBA00010462"/>
    </source>
</evidence>
<evidence type="ECO:0000259" key="9">
    <source>
        <dbReference type="Pfam" id="PF00705"/>
    </source>
</evidence>
<dbReference type="CDD" id="cd00577">
    <property type="entry name" value="PCNA"/>
    <property type="match status" value="1"/>
</dbReference>
<evidence type="ECO:0000259" key="10">
    <source>
        <dbReference type="Pfam" id="PF02747"/>
    </source>
</evidence>
<keyword evidence="3 7" id="KW-0235">DNA replication</keyword>
<name>T2MHJ2_HYDVU</name>
<dbReference type="EMBL" id="MK123983">
    <property type="protein sequence ID" value="QBB86038.1"/>
    <property type="molecule type" value="mRNA"/>
</dbReference>
<dbReference type="FunFam" id="3.10.150.10:FF:000008">
    <property type="entry name" value="Proliferating cell nuclear antigen"/>
    <property type="match status" value="1"/>
</dbReference>
<evidence type="ECO:0000256" key="3">
    <source>
        <dbReference type="ARBA" id="ARBA00022705"/>
    </source>
</evidence>
<dbReference type="GO" id="GO:0043626">
    <property type="term" value="C:PCNA complex"/>
    <property type="evidence" value="ECO:0007669"/>
    <property type="project" value="TreeGrafter"/>
</dbReference>
<dbReference type="GeneID" id="100204143"/>
<dbReference type="GO" id="GO:0019985">
    <property type="term" value="P:translesion synthesis"/>
    <property type="evidence" value="ECO:0007669"/>
    <property type="project" value="TreeGrafter"/>
</dbReference>
<reference evidence="11" key="1">
    <citation type="journal article" date="2013" name="Genome Biol. Evol.">
        <title>Punctuated emergences of genetic and phenotypic innovations in eumetazoan, bilaterian, euteleostome, and hominidae ancestors.</title>
        <authorList>
            <person name="Wenger Y."/>
            <person name="Galliot B."/>
        </authorList>
    </citation>
    <scope>NUCLEOTIDE SEQUENCE</scope>
    <source>
        <tissue evidence="11">Whole animals</tissue>
    </source>
</reference>
<evidence type="ECO:0000256" key="7">
    <source>
        <dbReference type="RuleBase" id="RU003671"/>
    </source>
</evidence>
<dbReference type="HAMAP" id="MF_00317">
    <property type="entry name" value="DNApol_clamp_arch"/>
    <property type="match status" value="1"/>
</dbReference>
<dbReference type="GO" id="GO:0006275">
    <property type="term" value="P:regulation of DNA replication"/>
    <property type="evidence" value="ECO:0007669"/>
    <property type="project" value="InterPro"/>
</dbReference>
<dbReference type="GO" id="GO:0006298">
    <property type="term" value="P:mismatch repair"/>
    <property type="evidence" value="ECO:0007669"/>
    <property type="project" value="TreeGrafter"/>
</dbReference>
<dbReference type="InterPro" id="IPR022649">
    <property type="entry name" value="Pr_cel_nuc_antig_C"/>
</dbReference>
<feature type="domain" description="Proliferating cell nuclear antigen PCNA N-terminal" evidence="9">
    <location>
        <begin position="1"/>
        <end position="124"/>
    </location>
</feature>
<dbReference type="FunFam" id="3.70.10.10:FF:000001">
    <property type="entry name" value="Proliferating cell nuclear antigen"/>
    <property type="match status" value="1"/>
</dbReference>
<evidence type="ECO:0000313" key="12">
    <source>
        <dbReference type="EMBL" id="QBB86038.1"/>
    </source>
</evidence>
<evidence type="ECO:0000256" key="5">
    <source>
        <dbReference type="ARBA" id="ARBA00023242"/>
    </source>
</evidence>
<dbReference type="Pfam" id="PF02747">
    <property type="entry name" value="PCNA_C"/>
    <property type="match status" value="1"/>
</dbReference>
<feature type="domain" description="Proliferating cell nuclear antigen PCNA C-terminal" evidence="10">
    <location>
        <begin position="127"/>
        <end position="255"/>
    </location>
</feature>
<dbReference type="GO" id="GO:0030337">
    <property type="term" value="F:DNA polymerase processivity factor activity"/>
    <property type="evidence" value="ECO:0007669"/>
    <property type="project" value="InterPro"/>
</dbReference>